<protein>
    <submittedName>
        <fullName evidence="2">Uncharacterized protein</fullName>
    </submittedName>
</protein>
<evidence type="ECO:0000313" key="3">
    <source>
        <dbReference type="Proteomes" id="UP000005408"/>
    </source>
</evidence>
<feature type="region of interest" description="Disordered" evidence="1">
    <location>
        <begin position="246"/>
        <end position="295"/>
    </location>
</feature>
<keyword evidence="3" id="KW-1185">Reference proteome</keyword>
<reference evidence="2" key="1">
    <citation type="submission" date="2022-08" db="UniProtKB">
        <authorList>
            <consortium name="EnsemblMetazoa"/>
        </authorList>
    </citation>
    <scope>IDENTIFICATION</scope>
    <source>
        <strain evidence="2">05x7-T-G4-1.051#20</strain>
    </source>
</reference>
<dbReference type="EnsemblMetazoa" id="G32876.1">
    <property type="protein sequence ID" value="G32876.1:cds"/>
    <property type="gene ID" value="G32876"/>
</dbReference>
<sequence length="295" mass="33781">MSNFIALNTVSFKVPGRRQRSALLSFIGGLSRTLFGTAKADDLRIVANRVNDLIRRNRNITGAILSHAKNFKSYMRIENVRFQNMVRQQSSGIEYATFTDSDFISECHTIGSYQILCFMGLVFKTEHSADCVIALLKNNNADIHRRCTFTFLKDHYKEGKSSLDVLTFKSVLVTRQDRLNMDYCEDKTEKIGAEYHYLMNFAVLRSSLDTQKRKFIDASITTDVEQDFSLPSVQFHDSYSKNSECTGSSFTMSEEDHPSTSGIQNIRNNEEGSCTSEELRKKKTKMCDSRIRRQK</sequence>
<evidence type="ECO:0000313" key="2">
    <source>
        <dbReference type="EnsemblMetazoa" id="G32876.1:cds"/>
    </source>
</evidence>
<accession>A0A8W8MCD1</accession>
<dbReference type="Proteomes" id="UP000005408">
    <property type="component" value="Unassembled WGS sequence"/>
</dbReference>
<evidence type="ECO:0000256" key="1">
    <source>
        <dbReference type="SAM" id="MobiDB-lite"/>
    </source>
</evidence>
<feature type="compositionally biased region" description="Basic and acidic residues" evidence="1">
    <location>
        <begin position="277"/>
        <end position="295"/>
    </location>
</feature>
<feature type="compositionally biased region" description="Polar residues" evidence="1">
    <location>
        <begin position="259"/>
        <end position="276"/>
    </location>
</feature>
<dbReference type="AlphaFoldDB" id="A0A8W8MCD1"/>
<proteinExistence type="predicted"/>
<name>A0A8W8MCD1_MAGGI</name>
<organism evidence="2 3">
    <name type="scientific">Magallana gigas</name>
    <name type="common">Pacific oyster</name>
    <name type="synonym">Crassostrea gigas</name>
    <dbReference type="NCBI Taxonomy" id="29159"/>
    <lineage>
        <taxon>Eukaryota</taxon>
        <taxon>Metazoa</taxon>
        <taxon>Spiralia</taxon>
        <taxon>Lophotrochozoa</taxon>
        <taxon>Mollusca</taxon>
        <taxon>Bivalvia</taxon>
        <taxon>Autobranchia</taxon>
        <taxon>Pteriomorphia</taxon>
        <taxon>Ostreida</taxon>
        <taxon>Ostreoidea</taxon>
        <taxon>Ostreidae</taxon>
        <taxon>Magallana</taxon>
    </lineage>
</organism>